<name>A0A7W5H9V8_9BACT</name>
<keyword evidence="4" id="KW-1185">Reference proteome</keyword>
<keyword evidence="2" id="KW-0812">Transmembrane</keyword>
<evidence type="ECO:0000313" key="4">
    <source>
        <dbReference type="Proteomes" id="UP000536179"/>
    </source>
</evidence>
<feature type="region of interest" description="Disordered" evidence="1">
    <location>
        <begin position="227"/>
        <end position="265"/>
    </location>
</feature>
<gene>
    <name evidence="3" type="ORF">FHS27_006363</name>
</gene>
<keyword evidence="2" id="KW-1133">Transmembrane helix</keyword>
<evidence type="ECO:0000256" key="1">
    <source>
        <dbReference type="SAM" id="MobiDB-lite"/>
    </source>
</evidence>
<keyword evidence="2" id="KW-0472">Membrane</keyword>
<dbReference type="InterPro" id="IPR011048">
    <property type="entry name" value="Haem_d1_sf"/>
</dbReference>
<feature type="transmembrane region" description="Helical" evidence="2">
    <location>
        <begin position="185"/>
        <end position="209"/>
    </location>
</feature>
<protein>
    <submittedName>
        <fullName evidence="3">Uncharacterized protein</fullName>
    </submittedName>
</protein>
<feature type="region of interest" description="Disordered" evidence="1">
    <location>
        <begin position="16"/>
        <end position="76"/>
    </location>
</feature>
<dbReference type="Proteomes" id="UP000536179">
    <property type="component" value="Unassembled WGS sequence"/>
</dbReference>
<reference evidence="3 4" key="1">
    <citation type="submission" date="2020-08" db="EMBL/GenBank/DDBJ databases">
        <title>Genomic Encyclopedia of Type Strains, Phase III (KMG-III): the genomes of soil and plant-associated and newly described type strains.</title>
        <authorList>
            <person name="Whitman W."/>
        </authorList>
    </citation>
    <scope>NUCLEOTIDE SEQUENCE [LARGE SCALE GENOMIC DNA]</scope>
    <source>
        <strain evidence="3 4">CECT 8075</strain>
    </source>
</reference>
<evidence type="ECO:0000313" key="3">
    <source>
        <dbReference type="EMBL" id="MBB3210516.1"/>
    </source>
</evidence>
<proteinExistence type="predicted"/>
<feature type="compositionally biased region" description="Low complexity" evidence="1">
    <location>
        <begin position="17"/>
        <end position="39"/>
    </location>
</feature>
<accession>A0A7W5H9V8</accession>
<dbReference type="SUPFAM" id="SSF51004">
    <property type="entry name" value="C-terminal (heme d1) domain of cytochrome cd1-nitrite reductase"/>
    <property type="match status" value="1"/>
</dbReference>
<evidence type="ECO:0000256" key="2">
    <source>
        <dbReference type="SAM" id="Phobius"/>
    </source>
</evidence>
<comment type="caution">
    <text evidence="3">The sequence shown here is derived from an EMBL/GenBank/DDBJ whole genome shotgun (WGS) entry which is preliminary data.</text>
</comment>
<organism evidence="3 4">
    <name type="scientific">Aporhodopirellula rubra</name>
    <dbReference type="NCBI Taxonomy" id="980271"/>
    <lineage>
        <taxon>Bacteria</taxon>
        <taxon>Pseudomonadati</taxon>
        <taxon>Planctomycetota</taxon>
        <taxon>Planctomycetia</taxon>
        <taxon>Pirellulales</taxon>
        <taxon>Pirellulaceae</taxon>
        <taxon>Aporhodopirellula</taxon>
    </lineage>
</organism>
<sequence length="1410" mass="152954">MGKKVRCPKCHETFTVAKASSTAAPAAAKPAPASKTPASQTRSKKTRPTTDASSPTDPLFAGPLDTDPLSPHSAEQQGNADWFADIPTFDDAPGFDEAPALDTGQDFDLGKAFDNLPGMDADPFATGHTAPANFATGVSAAGGMMDAHSSFPGQTPAAAAIPIKTRSTGQKPSTAAGDPALRVPWIALAAGIATGLVLLAGEGFLLFGLGSKEGASKNVVAKQTVNDASAASEPHPGAAQPGPEVRAEMSPASNSNRETLHEDEVKSTMVEKLEGGPQDESAGRPNMTTQPILEEIKLDANPYLLEGSGGNRSLPTKTRSVVYDTLTGRIALTLDSANGKRGAVVVYEMDKLMDGPTEPVAIFETPHLPTAVTIKPWQGKRLFAVACERQAEVWLYDVDTLQPAGQILTGGPEIIDVQSLGSSRDPNDPFLYFAAVQSYERNGSPYKDNVIGRLNVSTMEIDSKTEPAQRGNETTTPDGLVAVSADGSTLFGKDASYHYEKLPGDGTEGRLTALHKLESRFGFRSTPGPFGVQTLSSFTLCSRDLFVTDNTGVLLLASGEQNAILMGVEMLHNQQPIDPKGRLKIVSANNYEELAAVDFTQDLFKGVLWGFLDETRKLAIVTTNGSLYVWRDLLQDVPQEPWLTVTAAIPDQVVVGQEISVPLQTPSGADVTFELIDESPYYVEEEKEAPFDYQVSYRDSLTFSPFATYSIPDDVTLTGDIDIFVLLQTPDGQWTRKTTLHETVFRDLNDDGKVNRTDDESNPDRKVVAVATVTANNDMTVTFTPISDAIRSTLQPNTDGAGRIYRYCGVSRFRAAVCLAQSDDPSDIIPITKVSNVKVGVTDTVAIARGRRNAFTSGAPPRPKPKPPLRNKLSQFDFRNGTQFVSAKDSSIAIKEGTLTWTPSAQQIGKLSLGIRARSGSLVKDTYFGVDVTLGGSSETEALPFYVNGISFQRDSDLAVIWGNDSEMDVVWRYNKKSSKPSPGIKYMVGVYDWRQGKVLRHEEVPVEIDFAGISPSGICATISDPPRLVRFDHQTLKPVKQVPLQTQALRLVVVADKYVATTAYANGERFKLPSLQPIQSELPVTSTWLAEDFGDGWMWEGVHWDKAMREAKLLAMPIAFGVGPDPNKHGHIAGFEKAARIESSGPVLLTLHDTISRVKGLPIPTHPCRLSVQRDNASVIGEMSFEYNQKERKVIVPSSQAENPNARGQAPLFVAHGPEHSAAIVGGKIRMIPYSLWDLPEIGFNFQPVQSTFLLNPSQPTDVQYSAPDAVKYRLRLMSGYTHRSGGTFFSDSNAKVLFEAESTDGSFEIAFESVEPLINAARKIAGIDDSYSRNRNLSPDQLEKRVVDALVAYRKQVTDSYRNLTGRAPRKTPVPVYAYVTAENAAREKAVLFHAYLVDIDTTNHSFE</sequence>
<dbReference type="RefSeq" id="WP_184309887.1">
    <property type="nucleotide sequence ID" value="NZ_JACHXU010000040.1"/>
</dbReference>
<dbReference type="EMBL" id="JACHXU010000040">
    <property type="protein sequence ID" value="MBB3210516.1"/>
    <property type="molecule type" value="Genomic_DNA"/>
</dbReference>